<protein>
    <submittedName>
        <fullName evidence="1">Uncharacterized protein</fullName>
    </submittedName>
</protein>
<accession>A0A085NRI9</accession>
<proteinExistence type="predicted"/>
<dbReference type="AlphaFoldDB" id="A0A085NRI9"/>
<organism evidence="1">
    <name type="scientific">Trichuris suis</name>
    <name type="common">pig whipworm</name>
    <dbReference type="NCBI Taxonomy" id="68888"/>
    <lineage>
        <taxon>Eukaryota</taxon>
        <taxon>Metazoa</taxon>
        <taxon>Ecdysozoa</taxon>
        <taxon>Nematoda</taxon>
        <taxon>Enoplea</taxon>
        <taxon>Dorylaimia</taxon>
        <taxon>Trichinellida</taxon>
        <taxon>Trichuridae</taxon>
        <taxon>Trichuris</taxon>
    </lineage>
</organism>
<name>A0A085NRI9_9BILA</name>
<evidence type="ECO:0000313" key="1">
    <source>
        <dbReference type="EMBL" id="KFD72085.1"/>
    </source>
</evidence>
<gene>
    <name evidence="1" type="ORF">M514_00492</name>
</gene>
<reference evidence="1" key="1">
    <citation type="journal article" date="2014" name="Nat. Genet.">
        <title>Genome and transcriptome of the porcine whipworm Trichuris suis.</title>
        <authorList>
            <person name="Jex A.R."/>
            <person name="Nejsum P."/>
            <person name="Schwarz E.M."/>
            <person name="Hu L."/>
            <person name="Young N.D."/>
            <person name="Hall R.S."/>
            <person name="Korhonen P.K."/>
            <person name="Liao S."/>
            <person name="Thamsborg S."/>
            <person name="Xia J."/>
            <person name="Xu P."/>
            <person name="Wang S."/>
            <person name="Scheerlinck J.P."/>
            <person name="Hofmann A."/>
            <person name="Sternberg P.W."/>
            <person name="Wang J."/>
            <person name="Gasser R.B."/>
        </authorList>
    </citation>
    <scope>NUCLEOTIDE SEQUENCE [LARGE SCALE GENOMIC DNA]</scope>
    <source>
        <strain evidence="1">DCEP-RM93F</strain>
    </source>
</reference>
<sequence>MTHLAKCLLLSRPLKLSKSQLTAYIGAVQRCRVVREQQCKPKRQLCPETAARKMVSKKVNLGTTSQDAPARASEVRSCFCTRYAFEISTTGANEKAYALTEGSSFPG</sequence>
<dbReference type="Proteomes" id="UP000030758">
    <property type="component" value="Unassembled WGS sequence"/>
</dbReference>
<dbReference type="EMBL" id="KL367479">
    <property type="protein sequence ID" value="KFD72085.1"/>
    <property type="molecule type" value="Genomic_DNA"/>
</dbReference>